<keyword evidence="2" id="KW-1185">Reference proteome</keyword>
<comment type="caution">
    <text evidence="1">The sequence shown here is derived from an EMBL/GenBank/DDBJ whole genome shotgun (WGS) entry which is preliminary data.</text>
</comment>
<name>A0ACC2XRF4_9TREE</name>
<gene>
    <name evidence="1" type="ORF">QFC24_001653</name>
</gene>
<dbReference type="Proteomes" id="UP001234202">
    <property type="component" value="Unassembled WGS sequence"/>
</dbReference>
<accession>A0ACC2XRF4</accession>
<sequence>MTERRLDSCSLDSQFQDASTWLTSTPAAANLPTDTKLEIYGLYKVATVGFRPFAKYSAWQSQGEKYLKSAGGSPDAGRFAAKGRYLEIAQQIGWTAADDGDEEGSGERKRSGMGIAVSVMRNDDDDLSPPTERDLPLHDAVADGDLEKVKQELSRSPQSLNKQDELVSGVTWAILQKGAFLTLFPL</sequence>
<evidence type="ECO:0000313" key="1">
    <source>
        <dbReference type="EMBL" id="KAJ9126624.1"/>
    </source>
</evidence>
<dbReference type="EMBL" id="JASBWV010000004">
    <property type="protein sequence ID" value="KAJ9126624.1"/>
    <property type="molecule type" value="Genomic_DNA"/>
</dbReference>
<reference evidence="1" key="1">
    <citation type="submission" date="2023-04" db="EMBL/GenBank/DDBJ databases">
        <title>Draft Genome sequencing of Naganishia species isolated from polar environments using Oxford Nanopore Technology.</title>
        <authorList>
            <person name="Leo P."/>
            <person name="Venkateswaran K."/>
        </authorList>
    </citation>
    <scope>NUCLEOTIDE SEQUENCE</scope>
    <source>
        <strain evidence="1">DBVPG 5303</strain>
    </source>
</reference>
<protein>
    <submittedName>
        <fullName evidence="1">Uncharacterized protein</fullName>
    </submittedName>
</protein>
<proteinExistence type="predicted"/>
<organism evidence="1 2">
    <name type="scientific">Naganishia onofrii</name>
    <dbReference type="NCBI Taxonomy" id="1851511"/>
    <lineage>
        <taxon>Eukaryota</taxon>
        <taxon>Fungi</taxon>
        <taxon>Dikarya</taxon>
        <taxon>Basidiomycota</taxon>
        <taxon>Agaricomycotina</taxon>
        <taxon>Tremellomycetes</taxon>
        <taxon>Filobasidiales</taxon>
        <taxon>Filobasidiaceae</taxon>
        <taxon>Naganishia</taxon>
    </lineage>
</organism>
<evidence type="ECO:0000313" key="2">
    <source>
        <dbReference type="Proteomes" id="UP001234202"/>
    </source>
</evidence>